<protein>
    <submittedName>
        <fullName evidence="1">Transcriptional regulator</fullName>
    </submittedName>
</protein>
<dbReference type="PANTHER" id="PTHR33221:SF2">
    <property type="entry name" value="TRANSCRIPTIONAL REGULATOR"/>
    <property type="match status" value="1"/>
</dbReference>
<dbReference type="Pfam" id="PF02082">
    <property type="entry name" value="Rrf2"/>
    <property type="match status" value="1"/>
</dbReference>
<keyword evidence="2" id="KW-1185">Reference proteome</keyword>
<accession>A0A919S0L7</accession>
<evidence type="ECO:0000313" key="1">
    <source>
        <dbReference type="EMBL" id="GIM29632.1"/>
    </source>
</evidence>
<dbReference type="NCBIfam" id="TIGR00738">
    <property type="entry name" value="rrf2_super"/>
    <property type="match status" value="1"/>
</dbReference>
<dbReference type="InterPro" id="IPR030489">
    <property type="entry name" value="TR_Rrf2-type_CS"/>
</dbReference>
<comment type="caution">
    <text evidence="1">The sequence shown here is derived from an EMBL/GenBank/DDBJ whole genome shotgun (WGS) entry which is preliminary data.</text>
</comment>
<dbReference type="SUPFAM" id="SSF46785">
    <property type="entry name" value="Winged helix' DNA-binding domain"/>
    <property type="match status" value="1"/>
</dbReference>
<dbReference type="Gene3D" id="1.10.10.10">
    <property type="entry name" value="Winged helix-like DNA-binding domain superfamily/Winged helix DNA-binding domain"/>
    <property type="match status" value="1"/>
</dbReference>
<proteinExistence type="predicted"/>
<reference evidence="1" key="1">
    <citation type="submission" date="2021-03" db="EMBL/GenBank/DDBJ databases">
        <title>Taxonomic study of Clostridium polyendosporum from meadow-gley soil under rice.</title>
        <authorList>
            <person name="Kobayashi H."/>
            <person name="Tanizawa Y."/>
            <person name="Yagura M."/>
        </authorList>
    </citation>
    <scope>NUCLEOTIDE SEQUENCE</scope>
    <source>
        <strain evidence="1">JCM 30710</strain>
    </source>
</reference>
<dbReference type="EMBL" id="BOPZ01000020">
    <property type="protein sequence ID" value="GIM29632.1"/>
    <property type="molecule type" value="Genomic_DNA"/>
</dbReference>
<dbReference type="GO" id="GO:0005829">
    <property type="term" value="C:cytosol"/>
    <property type="evidence" value="ECO:0007669"/>
    <property type="project" value="TreeGrafter"/>
</dbReference>
<dbReference type="AlphaFoldDB" id="A0A919S0L7"/>
<sequence length="138" mass="15674">MKITQEVDYALRVVLYLCKLDFGTKVEAKVMSQYEKVPIRFLLKILRKLTHSGIINSFRGVNGGYALARLPEEIRLIDVMEAVDGPVYVARCIIEPEACNAQKMGKCQVHKALGKVQKVLSDELKNITFKNIMENNFL</sequence>
<dbReference type="RefSeq" id="WP_212904326.1">
    <property type="nucleotide sequence ID" value="NZ_BOPZ01000020.1"/>
</dbReference>
<gene>
    <name evidence="1" type="ORF">CPJCM30710_22980</name>
</gene>
<dbReference type="GO" id="GO:0003700">
    <property type="term" value="F:DNA-binding transcription factor activity"/>
    <property type="evidence" value="ECO:0007669"/>
    <property type="project" value="TreeGrafter"/>
</dbReference>
<dbReference type="InterPro" id="IPR036390">
    <property type="entry name" value="WH_DNA-bd_sf"/>
</dbReference>
<dbReference type="PROSITE" id="PS01332">
    <property type="entry name" value="HTH_RRF2_1"/>
    <property type="match status" value="1"/>
</dbReference>
<dbReference type="InterPro" id="IPR000944">
    <property type="entry name" value="Tscrpt_reg_Rrf2"/>
</dbReference>
<evidence type="ECO:0000313" key="2">
    <source>
        <dbReference type="Proteomes" id="UP000679179"/>
    </source>
</evidence>
<dbReference type="PANTHER" id="PTHR33221">
    <property type="entry name" value="WINGED HELIX-TURN-HELIX TRANSCRIPTIONAL REGULATOR, RRF2 FAMILY"/>
    <property type="match status" value="1"/>
</dbReference>
<name>A0A919S0L7_9CLOT</name>
<dbReference type="Proteomes" id="UP000679179">
    <property type="component" value="Unassembled WGS sequence"/>
</dbReference>
<organism evidence="1 2">
    <name type="scientific">Clostridium polyendosporum</name>
    <dbReference type="NCBI Taxonomy" id="69208"/>
    <lineage>
        <taxon>Bacteria</taxon>
        <taxon>Bacillati</taxon>
        <taxon>Bacillota</taxon>
        <taxon>Clostridia</taxon>
        <taxon>Eubacteriales</taxon>
        <taxon>Clostridiaceae</taxon>
        <taxon>Clostridium</taxon>
    </lineage>
</organism>
<dbReference type="InterPro" id="IPR036388">
    <property type="entry name" value="WH-like_DNA-bd_sf"/>
</dbReference>